<dbReference type="PROSITE" id="PS51257">
    <property type="entry name" value="PROKAR_LIPOPROTEIN"/>
    <property type="match status" value="1"/>
</dbReference>
<dbReference type="InterPro" id="IPR010653">
    <property type="entry name" value="NlpB/DapX"/>
</dbReference>
<protein>
    <submittedName>
        <fullName evidence="1">Outer membrane protein assembly factor BamC</fullName>
    </submittedName>
</protein>
<evidence type="ECO:0000313" key="1">
    <source>
        <dbReference type="EMBL" id="TSH88882.1"/>
    </source>
</evidence>
<sequence length="381" mass="42368">MNRELRIAGAVVTLAALSGCNAFNQFLGKEDAIDYQSATPQRASLSVPPDLTQVPASSHYQVPAGAGGASYSQYASEQAQRQAQAASGQNARVLPQQDNVTVGRDGTLRWLIVDMPASEVFDRAVEFWRGEGFVIRNQNPQAGLIETDWAENRANIPQDFLRRTVGKIFDQVWDSGQRELFRTRLERGADGRVEVYFSHQHMVEENVSESQTRWVPRPPDPDLDAAMLARFMVFLGGEQNRAQAEMRLEEASQSVPAEPSAQLVRMADAGALEVAESFDRAWRRVGLALDRGNFTVEDRDRTAGQYYVRYVDVDAQQSERPGLMTRIFGARTPKQQPQYRVQLSDVGGATRVTVLNAEGQPDNSSTAGRILQVLQQQLQIQ</sequence>
<dbReference type="RefSeq" id="WP_143950998.1">
    <property type="nucleotide sequence ID" value="NZ_BAABMB010000005.1"/>
</dbReference>
<reference evidence="1 2" key="1">
    <citation type="submission" date="2019-07" db="EMBL/GenBank/DDBJ databases">
        <title>Qingshengfaniella alkalisoli gen. nov., sp. nov., isolated from saline soil.</title>
        <authorList>
            <person name="Xu L."/>
            <person name="Huang X.-X."/>
            <person name="Sun J.-Q."/>
        </authorList>
    </citation>
    <scope>NUCLEOTIDE SEQUENCE [LARGE SCALE GENOMIC DNA]</scope>
    <source>
        <strain evidence="1 2">DSM 27279</strain>
    </source>
</reference>
<dbReference type="Pfam" id="PF06804">
    <property type="entry name" value="Lipoprotein_18"/>
    <property type="match status" value="1"/>
</dbReference>
<organism evidence="1 2">
    <name type="scientific">Verticiella sediminum</name>
    <dbReference type="NCBI Taxonomy" id="1247510"/>
    <lineage>
        <taxon>Bacteria</taxon>
        <taxon>Pseudomonadati</taxon>
        <taxon>Pseudomonadota</taxon>
        <taxon>Betaproteobacteria</taxon>
        <taxon>Burkholderiales</taxon>
        <taxon>Alcaligenaceae</taxon>
        <taxon>Verticiella</taxon>
    </lineage>
</organism>
<dbReference type="Gene3D" id="3.30.310.170">
    <property type="entry name" value="Outer membrane protein assembly factor BamC"/>
    <property type="match status" value="1"/>
</dbReference>
<name>A0A556A7L7_9BURK</name>
<dbReference type="AlphaFoldDB" id="A0A556A7L7"/>
<proteinExistence type="predicted"/>
<comment type="caution">
    <text evidence="1">The sequence shown here is derived from an EMBL/GenBank/DDBJ whole genome shotgun (WGS) entry which is preliminary data.</text>
</comment>
<evidence type="ECO:0000313" key="2">
    <source>
        <dbReference type="Proteomes" id="UP000318405"/>
    </source>
</evidence>
<gene>
    <name evidence="1" type="primary">bamC</name>
    <name evidence="1" type="ORF">FOZ76_24930</name>
</gene>
<accession>A0A556A7L7</accession>
<dbReference type="Proteomes" id="UP000318405">
    <property type="component" value="Unassembled WGS sequence"/>
</dbReference>
<dbReference type="OrthoDB" id="5291099at2"/>
<keyword evidence="2" id="KW-1185">Reference proteome</keyword>
<dbReference type="EMBL" id="VLTJ01000042">
    <property type="protein sequence ID" value="TSH88882.1"/>
    <property type="molecule type" value="Genomic_DNA"/>
</dbReference>
<dbReference type="InterPro" id="IPR042268">
    <property type="entry name" value="BamC_C"/>
</dbReference>